<dbReference type="InterPro" id="IPR002467">
    <property type="entry name" value="Pept_M24A_MAP1"/>
</dbReference>
<evidence type="ECO:0000259" key="6">
    <source>
        <dbReference type="Pfam" id="PF00557"/>
    </source>
</evidence>
<sequence>MSIVKLRLLGLSSRTWTRSNSSSHKRVLWSTFRIRQFSTEQEVFEDFGEYSVILPEEPFVFGVSHIKPRTVPAHVKKPPYALPGGEQAFGIPKQNSGKIPLGGVEESLLAQAGSLAKKVRQFAGTQVKVLDRSVQRPTKSILRFSAFVLHKVESLPATISLQLIPLSINNIAVHGIPDDRKLENGDIINIDVTIYLNGYHGDTSETFLVGDVDEPGKELVQVTNEALSRAIGICGPGRPFKDIGRTIHEYLLDKDYSVSSTFTGHGIGKVFHDNPAILHHLNDEPGVMEPGHCFTIEPVIIQGRNPKVWIFPDGWTASTENCARSAQAEHMVLITNDGIKVLTR</sequence>
<gene>
    <name evidence="7" type="ORF">NLJ89_g3757</name>
</gene>
<keyword evidence="2 5" id="KW-0645">Protease</keyword>
<evidence type="ECO:0000256" key="5">
    <source>
        <dbReference type="RuleBase" id="RU003653"/>
    </source>
</evidence>
<dbReference type="AlphaFoldDB" id="A0A9W8K1W1"/>
<dbReference type="GO" id="GO:0070006">
    <property type="term" value="F:metalloaminopeptidase activity"/>
    <property type="evidence" value="ECO:0007669"/>
    <property type="project" value="InterPro"/>
</dbReference>
<comment type="similarity">
    <text evidence="5">Belongs to the peptidase M24A family.</text>
</comment>
<keyword evidence="3 5" id="KW-0479">Metal-binding</keyword>
<comment type="function">
    <text evidence="5">Cotranslationally removes the N-terminal methionine from nascent proteins. The N-terminal methionine is often cleaved when the second residue in the primary sequence is small and uncharged (Met-Ala-, Cys, Gly, Pro, Ser, Thr, or Val).</text>
</comment>
<evidence type="ECO:0000256" key="4">
    <source>
        <dbReference type="ARBA" id="ARBA00022801"/>
    </source>
</evidence>
<dbReference type="Pfam" id="PF00557">
    <property type="entry name" value="Peptidase_M24"/>
    <property type="match status" value="1"/>
</dbReference>
<dbReference type="Proteomes" id="UP001148786">
    <property type="component" value="Unassembled WGS sequence"/>
</dbReference>
<dbReference type="SUPFAM" id="SSF55920">
    <property type="entry name" value="Creatinase/aminopeptidase"/>
    <property type="match status" value="1"/>
</dbReference>
<reference evidence="7" key="1">
    <citation type="submission" date="2022-07" db="EMBL/GenBank/DDBJ databases">
        <title>Genome Sequence of Agrocybe chaxingu.</title>
        <authorList>
            <person name="Buettner E."/>
        </authorList>
    </citation>
    <scope>NUCLEOTIDE SEQUENCE</scope>
    <source>
        <strain evidence="7">MP-N11</strain>
    </source>
</reference>
<dbReference type="OrthoDB" id="3209743at2759"/>
<protein>
    <recommendedName>
        <fullName evidence="5">Methionine aminopeptidase</fullName>
        <ecNumber evidence="5">3.4.11.18</ecNumber>
    </recommendedName>
</protein>
<name>A0A9W8K1W1_9AGAR</name>
<dbReference type="PROSITE" id="PS00680">
    <property type="entry name" value="MAP_1"/>
    <property type="match status" value="1"/>
</dbReference>
<accession>A0A9W8K1W1</accession>
<evidence type="ECO:0000256" key="2">
    <source>
        <dbReference type="ARBA" id="ARBA00022670"/>
    </source>
</evidence>
<comment type="cofactor">
    <cofactor evidence="5">
        <name>Co(2+)</name>
        <dbReference type="ChEBI" id="CHEBI:48828"/>
    </cofactor>
    <cofactor evidence="5">
        <name>Zn(2+)</name>
        <dbReference type="ChEBI" id="CHEBI:29105"/>
    </cofactor>
    <cofactor evidence="5">
        <name>Mn(2+)</name>
        <dbReference type="ChEBI" id="CHEBI:29035"/>
    </cofactor>
    <cofactor evidence="5">
        <name>Fe(2+)</name>
        <dbReference type="ChEBI" id="CHEBI:29033"/>
    </cofactor>
    <text evidence="5">Binds 2 divalent metal cations per subunit. Has a high-affinity and a low affinity metal-binding site. The true nature of the physiological cofactor is under debate. The enzyme is active with cobalt, zinc, manganese or divalent iron ions.</text>
</comment>
<evidence type="ECO:0000256" key="3">
    <source>
        <dbReference type="ARBA" id="ARBA00022723"/>
    </source>
</evidence>
<feature type="domain" description="Peptidase M24" evidence="6">
    <location>
        <begin position="164"/>
        <end position="336"/>
    </location>
</feature>
<dbReference type="InterPro" id="IPR036005">
    <property type="entry name" value="Creatinase/aminopeptidase-like"/>
</dbReference>
<dbReference type="Gene3D" id="3.90.230.10">
    <property type="entry name" value="Creatinase/methionine aminopeptidase superfamily"/>
    <property type="match status" value="1"/>
</dbReference>
<evidence type="ECO:0000256" key="1">
    <source>
        <dbReference type="ARBA" id="ARBA00022438"/>
    </source>
</evidence>
<dbReference type="PANTHER" id="PTHR43330:SF8">
    <property type="entry name" value="METHIONINE AMINOPEPTIDASE 1D, MITOCHONDRIAL"/>
    <property type="match status" value="1"/>
</dbReference>
<dbReference type="GO" id="GO:0004239">
    <property type="term" value="F:initiator methionyl aminopeptidase activity"/>
    <property type="evidence" value="ECO:0007669"/>
    <property type="project" value="UniProtKB-EC"/>
</dbReference>
<dbReference type="GO" id="GO:0006508">
    <property type="term" value="P:proteolysis"/>
    <property type="evidence" value="ECO:0007669"/>
    <property type="project" value="UniProtKB-KW"/>
</dbReference>
<dbReference type="InterPro" id="IPR000994">
    <property type="entry name" value="Pept_M24"/>
</dbReference>
<dbReference type="PANTHER" id="PTHR43330">
    <property type="entry name" value="METHIONINE AMINOPEPTIDASE"/>
    <property type="match status" value="1"/>
</dbReference>
<keyword evidence="8" id="KW-1185">Reference proteome</keyword>
<dbReference type="NCBIfam" id="TIGR00500">
    <property type="entry name" value="met_pdase_I"/>
    <property type="match status" value="1"/>
</dbReference>
<dbReference type="EMBL" id="JANKHO010000286">
    <property type="protein sequence ID" value="KAJ3512037.1"/>
    <property type="molecule type" value="Genomic_DNA"/>
</dbReference>
<organism evidence="7 8">
    <name type="scientific">Agrocybe chaxingu</name>
    <dbReference type="NCBI Taxonomy" id="84603"/>
    <lineage>
        <taxon>Eukaryota</taxon>
        <taxon>Fungi</taxon>
        <taxon>Dikarya</taxon>
        <taxon>Basidiomycota</taxon>
        <taxon>Agaricomycotina</taxon>
        <taxon>Agaricomycetes</taxon>
        <taxon>Agaricomycetidae</taxon>
        <taxon>Agaricales</taxon>
        <taxon>Agaricineae</taxon>
        <taxon>Strophariaceae</taxon>
        <taxon>Agrocybe</taxon>
    </lineage>
</organism>
<comment type="catalytic activity">
    <reaction evidence="5">
        <text>Release of N-terminal amino acids, preferentially methionine, from peptides and arylamides.</text>
        <dbReference type="EC" id="3.4.11.18"/>
    </reaction>
</comment>
<comment type="caution">
    <text evidence="7">The sequence shown here is derived from an EMBL/GenBank/DDBJ whole genome shotgun (WGS) entry which is preliminary data.</text>
</comment>
<keyword evidence="1 5" id="KW-0031">Aminopeptidase</keyword>
<evidence type="ECO:0000313" key="7">
    <source>
        <dbReference type="EMBL" id="KAJ3512037.1"/>
    </source>
</evidence>
<proteinExistence type="inferred from homology"/>
<dbReference type="EC" id="3.4.11.18" evidence="5"/>
<dbReference type="PRINTS" id="PR00599">
    <property type="entry name" value="MAPEPTIDASE"/>
</dbReference>
<dbReference type="InterPro" id="IPR001714">
    <property type="entry name" value="Pept_M24_MAP"/>
</dbReference>
<keyword evidence="4" id="KW-0378">Hydrolase</keyword>
<evidence type="ECO:0000313" key="8">
    <source>
        <dbReference type="Proteomes" id="UP001148786"/>
    </source>
</evidence>
<dbReference type="GO" id="GO:0046872">
    <property type="term" value="F:metal ion binding"/>
    <property type="evidence" value="ECO:0007669"/>
    <property type="project" value="UniProtKB-KW"/>
</dbReference>